<dbReference type="Pfam" id="PF08433">
    <property type="entry name" value="KTI12"/>
    <property type="match status" value="2"/>
</dbReference>
<dbReference type="InterPro" id="IPR013641">
    <property type="entry name" value="KTI12/PSTK"/>
</dbReference>
<comment type="caution">
    <text evidence="5">The sequence shown here is derived from an EMBL/GenBank/DDBJ whole genome shotgun (WGS) entry which is preliminary data.</text>
</comment>
<feature type="compositionally biased region" description="Pro residues" evidence="4">
    <location>
        <begin position="60"/>
        <end position="72"/>
    </location>
</feature>
<feature type="region of interest" description="Disordered" evidence="4">
    <location>
        <begin position="363"/>
        <end position="404"/>
    </location>
</feature>
<accession>A0AA39CWY1</accession>
<feature type="region of interest" description="Disordered" evidence="4">
    <location>
        <begin position="36"/>
        <end position="86"/>
    </location>
</feature>
<proteinExistence type="inferred from homology"/>
<dbReference type="SUPFAM" id="SSF52540">
    <property type="entry name" value="P-loop containing nucleoside triphosphate hydrolases"/>
    <property type="match status" value="1"/>
</dbReference>
<feature type="compositionally biased region" description="Basic and acidic residues" evidence="4">
    <location>
        <begin position="165"/>
        <end position="175"/>
    </location>
</feature>
<keyword evidence="2" id="KW-0067">ATP-binding</keyword>
<reference evidence="5" key="1">
    <citation type="submission" date="2022-10" db="EMBL/GenBank/DDBJ databases">
        <title>Culturing micro-colonial fungi from biological soil crusts in the Mojave desert and describing Neophaeococcomyces mojavensis, and introducing the new genera and species Taxawa tesnikishii.</title>
        <authorList>
            <person name="Kurbessoian T."/>
            <person name="Stajich J.E."/>
        </authorList>
    </citation>
    <scope>NUCLEOTIDE SEQUENCE</scope>
    <source>
        <strain evidence="5">TK_35</strain>
    </source>
</reference>
<name>A0AA39CWY1_9EURO</name>
<evidence type="ECO:0000313" key="5">
    <source>
        <dbReference type="EMBL" id="KAJ9630397.1"/>
    </source>
</evidence>
<dbReference type="AlphaFoldDB" id="A0AA39CWY1"/>
<sequence>MPLIIITGLPCSGKTHRAQQIAADLENYIASSDSVSLKNNDKKKKTVQIIPSQHASADISPPPPPPPPPSPPQTKVDDSSSGDPELVRDHIYNSAAQEKTARAAEFSAIKRAVSRDNIVIADGLNYIKGYRYQLWCEAKAAGTRCCVVHVAAQEEECKKWNRERQRVWGRRRDERAEDEDGGTGNGNGNGDGDAGGTKRTRSKAQGEAVMGDLVPESHTAIYGDRIVGDPSLSRSSSMDGFGGEDDERSRPRPQIQQDTMTLKSLYISDRTERDHSKAGEGDSTTNTDAPTQSGNSSSPLAVPPSTDMVPPPPTGSRPYSSSTLASLIMRYEPPSPFSRWDTPLFTVPSADSTPPSHDIWTALFPPRAKPTSKKAPSQRRTAADSVAATANSTRTEQQDERGEEVKKHAATVLPRATGSDALQILENATMEVVKHLLARARETGVADVDCCGDVDLFLIPSTTGTTTADGDARGPGDAAGGYENLTLYVPSTVALSQPLLQRLRRTYTQIQRGGIAHGQGYVKGRRAVIKGFVGFLENEWNDD</sequence>
<evidence type="ECO:0000256" key="3">
    <source>
        <dbReference type="ARBA" id="ARBA00025768"/>
    </source>
</evidence>
<feature type="compositionally biased region" description="Polar residues" evidence="4">
    <location>
        <begin position="282"/>
        <end position="299"/>
    </location>
</feature>
<organism evidence="5 6">
    <name type="scientific">Knufia peltigerae</name>
    <dbReference type="NCBI Taxonomy" id="1002370"/>
    <lineage>
        <taxon>Eukaryota</taxon>
        <taxon>Fungi</taxon>
        <taxon>Dikarya</taxon>
        <taxon>Ascomycota</taxon>
        <taxon>Pezizomycotina</taxon>
        <taxon>Eurotiomycetes</taxon>
        <taxon>Chaetothyriomycetidae</taxon>
        <taxon>Chaetothyriales</taxon>
        <taxon>Trichomeriaceae</taxon>
        <taxon>Knufia</taxon>
    </lineage>
</organism>
<keyword evidence="1" id="KW-0547">Nucleotide-binding</keyword>
<dbReference type="Gene3D" id="3.40.50.300">
    <property type="entry name" value="P-loop containing nucleotide triphosphate hydrolases"/>
    <property type="match status" value="1"/>
</dbReference>
<protein>
    <submittedName>
        <fullName evidence="5">Kti12, chromatin associated</fullName>
    </submittedName>
</protein>
<dbReference type="GO" id="GO:0005524">
    <property type="term" value="F:ATP binding"/>
    <property type="evidence" value="ECO:0007669"/>
    <property type="project" value="UniProtKB-KW"/>
</dbReference>
<dbReference type="EMBL" id="JAPDRN010000061">
    <property type="protein sequence ID" value="KAJ9630397.1"/>
    <property type="molecule type" value="Genomic_DNA"/>
</dbReference>
<gene>
    <name evidence="5" type="primary">KTI12</name>
    <name evidence="5" type="ORF">H2204_008462</name>
</gene>
<comment type="similarity">
    <text evidence="3">Belongs to the KTI12 family.</text>
</comment>
<feature type="compositionally biased region" description="Basic and acidic residues" evidence="4">
    <location>
        <begin position="269"/>
        <end position="280"/>
    </location>
</feature>
<dbReference type="PANTHER" id="PTHR12435">
    <property type="match status" value="1"/>
</dbReference>
<feature type="compositionally biased region" description="Gly residues" evidence="4">
    <location>
        <begin position="182"/>
        <end position="195"/>
    </location>
</feature>
<feature type="region of interest" description="Disordered" evidence="4">
    <location>
        <begin position="165"/>
        <end position="321"/>
    </location>
</feature>
<evidence type="ECO:0000256" key="1">
    <source>
        <dbReference type="ARBA" id="ARBA00022741"/>
    </source>
</evidence>
<dbReference type="InterPro" id="IPR027417">
    <property type="entry name" value="P-loop_NTPase"/>
</dbReference>
<evidence type="ECO:0000256" key="2">
    <source>
        <dbReference type="ARBA" id="ARBA00022840"/>
    </source>
</evidence>
<evidence type="ECO:0000313" key="6">
    <source>
        <dbReference type="Proteomes" id="UP001172681"/>
    </source>
</evidence>
<dbReference type="Proteomes" id="UP001172681">
    <property type="component" value="Unassembled WGS sequence"/>
</dbReference>
<keyword evidence="6" id="KW-1185">Reference proteome</keyword>
<evidence type="ECO:0000256" key="4">
    <source>
        <dbReference type="SAM" id="MobiDB-lite"/>
    </source>
</evidence>